<comment type="caution">
    <text evidence="3">The sequence shown here is derived from an EMBL/GenBank/DDBJ whole genome shotgun (WGS) entry which is preliminary data.</text>
</comment>
<dbReference type="Gene3D" id="3.40.50.720">
    <property type="entry name" value="NAD(P)-binding Rossmann-like Domain"/>
    <property type="match status" value="1"/>
</dbReference>
<organism evidence="3 4">
    <name type="scientific">Streptomyces albus</name>
    <dbReference type="NCBI Taxonomy" id="1888"/>
    <lineage>
        <taxon>Bacteria</taxon>
        <taxon>Bacillati</taxon>
        <taxon>Actinomycetota</taxon>
        <taxon>Actinomycetes</taxon>
        <taxon>Kitasatosporales</taxon>
        <taxon>Streptomycetaceae</taxon>
        <taxon>Streptomyces</taxon>
    </lineage>
</organism>
<dbReference type="Proteomes" id="UP000298111">
    <property type="component" value="Unassembled WGS sequence"/>
</dbReference>
<protein>
    <submittedName>
        <fullName evidence="3">NADP-dependent oxidoreductase</fullName>
    </submittedName>
</protein>
<dbReference type="RefSeq" id="WP_016472095.1">
    <property type="nucleotide sequence ID" value="NZ_BBQG01000007.1"/>
</dbReference>
<sequence>MRRVRHTAEALTLQHVPAPAPGPGQLLVRTEAIGVTLPAVRALTPRPGHTGPTPDTAPRPVAGEVAGTVEATGPDVTGYAPGDRVTGLCFGDAYAELAVLEVAMASPVPRTATADEAVALLRGGLVAYGALDAARPQPGETALITGAASGAGHLALQLARLRGAGRVVAAVSDPAAKGPFLRDLGADSVIGYDGPDWPAAAREAPAYVLDAVGGELLAPAVRALADGGRLIAYSSGSGPLTGHDLLSGGKTVTGFQLARVARDQPHRYTAWRDELWRLHATGELRPRIAARIPLEDAATAHALLTDRANLGKVLLIP</sequence>
<dbReference type="Pfam" id="PF13602">
    <property type="entry name" value="ADH_zinc_N_2"/>
    <property type="match status" value="1"/>
</dbReference>
<dbReference type="InterPro" id="IPR013154">
    <property type="entry name" value="ADH-like_N"/>
</dbReference>
<dbReference type="SUPFAM" id="SSF51735">
    <property type="entry name" value="NAD(P)-binding Rossmann-fold domains"/>
    <property type="match status" value="1"/>
</dbReference>
<dbReference type="Pfam" id="PF08240">
    <property type="entry name" value="ADH_N"/>
    <property type="match status" value="1"/>
</dbReference>
<feature type="region of interest" description="Disordered" evidence="1">
    <location>
        <begin position="42"/>
        <end position="61"/>
    </location>
</feature>
<feature type="domain" description="Enoyl reductase (ER)" evidence="2">
    <location>
        <begin position="6"/>
        <end position="315"/>
    </location>
</feature>
<evidence type="ECO:0000313" key="4">
    <source>
        <dbReference type="Proteomes" id="UP000298111"/>
    </source>
</evidence>
<reference evidence="3 4" key="1">
    <citation type="submission" date="2018-10" db="EMBL/GenBank/DDBJ databases">
        <title>Isolation of pseudouridimycin from Streptomyces albus DSM 40763.</title>
        <authorList>
            <person name="Rosenqvist P."/>
            <person name="Metsae-Ketelae M."/>
            <person name="Virta P."/>
        </authorList>
    </citation>
    <scope>NUCLEOTIDE SEQUENCE [LARGE SCALE GENOMIC DNA]</scope>
    <source>
        <strain evidence="3 4">DSM 40763</strain>
    </source>
</reference>
<dbReference type="GO" id="GO:0016491">
    <property type="term" value="F:oxidoreductase activity"/>
    <property type="evidence" value="ECO:0007669"/>
    <property type="project" value="InterPro"/>
</dbReference>
<dbReference type="PANTHER" id="PTHR43677">
    <property type="entry name" value="SHORT-CHAIN DEHYDROGENASE/REDUCTASE"/>
    <property type="match status" value="1"/>
</dbReference>
<proteinExistence type="predicted"/>
<accession>A0A8H1LBD1</accession>
<dbReference type="SUPFAM" id="SSF50129">
    <property type="entry name" value="GroES-like"/>
    <property type="match status" value="1"/>
</dbReference>
<evidence type="ECO:0000259" key="2">
    <source>
        <dbReference type="SMART" id="SM00829"/>
    </source>
</evidence>
<dbReference type="Gene3D" id="3.90.180.10">
    <property type="entry name" value="Medium-chain alcohol dehydrogenases, catalytic domain"/>
    <property type="match status" value="1"/>
</dbReference>
<dbReference type="InterPro" id="IPR020843">
    <property type="entry name" value="ER"/>
</dbReference>
<gene>
    <name evidence="3" type="ORF">D8771_18690</name>
</gene>
<evidence type="ECO:0000313" key="3">
    <source>
        <dbReference type="EMBL" id="TGG81455.1"/>
    </source>
</evidence>
<dbReference type="GeneID" id="75182611"/>
<dbReference type="PANTHER" id="PTHR43677:SF4">
    <property type="entry name" value="QUINONE OXIDOREDUCTASE-LIKE PROTEIN 2"/>
    <property type="match status" value="1"/>
</dbReference>
<dbReference type="InterPro" id="IPR036291">
    <property type="entry name" value="NAD(P)-bd_dom_sf"/>
</dbReference>
<evidence type="ECO:0000256" key="1">
    <source>
        <dbReference type="SAM" id="MobiDB-lite"/>
    </source>
</evidence>
<dbReference type="AlphaFoldDB" id="A0A8H1LBD1"/>
<dbReference type="SMART" id="SM00829">
    <property type="entry name" value="PKS_ER"/>
    <property type="match status" value="1"/>
</dbReference>
<name>A0A8H1LBD1_9ACTN</name>
<dbReference type="EMBL" id="RCIY01000065">
    <property type="protein sequence ID" value="TGG81455.1"/>
    <property type="molecule type" value="Genomic_DNA"/>
</dbReference>
<dbReference type="InterPro" id="IPR011032">
    <property type="entry name" value="GroES-like_sf"/>
</dbReference>
<dbReference type="InterPro" id="IPR051397">
    <property type="entry name" value="Zn-ADH-like_protein"/>
</dbReference>